<dbReference type="InterPro" id="IPR014145">
    <property type="entry name" value="LigD_pol_dom"/>
</dbReference>
<keyword evidence="3" id="KW-0436">Ligase</keyword>
<accession>A0ABU3E662</accession>
<evidence type="ECO:0000313" key="3">
    <source>
        <dbReference type="EMBL" id="MDT0691488.1"/>
    </source>
</evidence>
<proteinExistence type="predicted"/>
<organism evidence="3 4">
    <name type="scientific">Autumnicola patrickiae</name>
    <dbReference type="NCBI Taxonomy" id="3075591"/>
    <lineage>
        <taxon>Bacteria</taxon>
        <taxon>Pseudomonadati</taxon>
        <taxon>Bacteroidota</taxon>
        <taxon>Flavobacteriia</taxon>
        <taxon>Flavobacteriales</taxon>
        <taxon>Flavobacteriaceae</taxon>
        <taxon>Autumnicola</taxon>
    </lineage>
</organism>
<dbReference type="RefSeq" id="WP_311686979.1">
    <property type="nucleotide sequence ID" value="NZ_JAVRHM010000026.1"/>
</dbReference>
<feature type="domain" description="DNA ligase D polymerase" evidence="2">
    <location>
        <begin position="28"/>
        <end position="272"/>
    </location>
</feature>
<dbReference type="Gene3D" id="3.90.920.10">
    <property type="entry name" value="DNA primase, PRIM domain"/>
    <property type="match status" value="1"/>
</dbReference>
<dbReference type="EMBL" id="JAVRHM010000026">
    <property type="protein sequence ID" value="MDT0691488.1"/>
    <property type="molecule type" value="Genomic_DNA"/>
</dbReference>
<reference evidence="3 4" key="1">
    <citation type="submission" date="2023-09" db="EMBL/GenBank/DDBJ databases">
        <authorList>
            <person name="Rey-Velasco X."/>
        </authorList>
    </citation>
    <scope>NUCLEOTIDE SEQUENCE [LARGE SCALE GENOMIC DNA]</scope>
    <source>
        <strain evidence="3 4">F188</strain>
    </source>
</reference>
<feature type="region of interest" description="Disordered" evidence="1">
    <location>
        <begin position="278"/>
        <end position="301"/>
    </location>
</feature>
<dbReference type="NCBIfam" id="TIGR02778">
    <property type="entry name" value="ligD_pol"/>
    <property type="match status" value="1"/>
</dbReference>
<dbReference type="Proteomes" id="UP001261624">
    <property type="component" value="Unassembled WGS sequence"/>
</dbReference>
<comment type="caution">
    <text evidence="3">The sequence shown here is derived from an EMBL/GenBank/DDBJ whole genome shotgun (WGS) entry which is preliminary data.</text>
</comment>
<keyword evidence="4" id="KW-1185">Reference proteome</keyword>
<name>A0ABU3E662_9FLAO</name>
<dbReference type="InterPro" id="IPR052171">
    <property type="entry name" value="NHEJ_LigD"/>
</dbReference>
<dbReference type="EC" id="6.5.1.1" evidence="3"/>
<dbReference type="GO" id="GO:0003910">
    <property type="term" value="F:DNA ligase (ATP) activity"/>
    <property type="evidence" value="ECO:0007669"/>
    <property type="project" value="UniProtKB-EC"/>
</dbReference>
<evidence type="ECO:0000259" key="2">
    <source>
        <dbReference type="Pfam" id="PF21686"/>
    </source>
</evidence>
<dbReference type="CDD" id="cd04861">
    <property type="entry name" value="LigD_Pol_like"/>
    <property type="match status" value="1"/>
</dbReference>
<evidence type="ECO:0000256" key="1">
    <source>
        <dbReference type="SAM" id="MobiDB-lite"/>
    </source>
</evidence>
<dbReference type="PANTHER" id="PTHR42705:SF2">
    <property type="entry name" value="BIFUNCTIONAL NON-HOMOLOGOUS END JOINING PROTEIN LIGD"/>
    <property type="match status" value="1"/>
</dbReference>
<dbReference type="Pfam" id="PF21686">
    <property type="entry name" value="LigD_Prim-Pol"/>
    <property type="match status" value="1"/>
</dbReference>
<sequence length="301" mass="34606">MAEETYKGEHQFGISSRDKVYFPKSGVTKGEIIDYYEKISEVMLPHLQDRPITMLRFPNGIEDQKFFQKDAPDYFPEWIETLEIEKQEGGTTNYVICNNTATLVYLANQACITPHIWLSKKDKPEYPDRMIFDLDPSRDDFSEVKTAAKRISSLLEKQLKLPVFLMTTGSKGLHIVVPLKPEENFDEVRDFAQEIAGYLEGQFPEDYTTAIRKNKRENKIFLDVARNGFGQTTVAPYAVRPIEGAPIATPIDWDELNSLDSAQKYNLKNIFRDWPGKKIHGRKLPKKRPPLNLQKKPSANC</sequence>
<protein>
    <submittedName>
        <fullName evidence="3">Non-homologous end-joining DNA ligase</fullName>
        <ecNumber evidence="3">6.5.1.1</ecNumber>
    </submittedName>
</protein>
<dbReference type="PANTHER" id="PTHR42705">
    <property type="entry name" value="BIFUNCTIONAL NON-HOMOLOGOUS END JOINING PROTEIN LIGD"/>
    <property type="match status" value="1"/>
</dbReference>
<feature type="compositionally biased region" description="Basic residues" evidence="1">
    <location>
        <begin position="278"/>
        <end position="289"/>
    </location>
</feature>
<evidence type="ECO:0000313" key="4">
    <source>
        <dbReference type="Proteomes" id="UP001261624"/>
    </source>
</evidence>
<gene>
    <name evidence="3" type="primary">ligD</name>
    <name evidence="3" type="ORF">RM549_16970</name>
</gene>